<accession>A0ABU6JKY6</accession>
<keyword evidence="1" id="KW-0732">Signal</keyword>
<name>A0ABU6JKY6_9GAMM</name>
<protein>
    <submittedName>
        <fullName evidence="2">Transporter</fullName>
    </submittedName>
</protein>
<dbReference type="EMBL" id="JAYWTM010000001">
    <property type="protein sequence ID" value="MEC5341334.1"/>
    <property type="molecule type" value="Genomic_DNA"/>
</dbReference>
<reference evidence="2 3" key="1">
    <citation type="journal article" date="2017" name="Int. J. Syst. Evol. Microbiol.">
        <title>Brenneria populi subsp. brevivirga subsp. nov. isolated from symptomatic bark of Populus x euramericana canker, and description of Brenneria populi subsp. populi subsp. nov.</title>
        <authorList>
            <person name="Zheng M.H."/>
            <person name="Piao C.G."/>
            <person name="Xue H."/>
            <person name="Guo M.W."/>
            <person name="Li Y."/>
        </authorList>
    </citation>
    <scope>NUCLEOTIDE SEQUENCE [LARGE SCALE GENOMIC DNA]</scope>
    <source>
        <strain evidence="2 3">D9-5</strain>
    </source>
</reference>
<dbReference type="Proteomes" id="UP001309705">
    <property type="component" value="Unassembled WGS sequence"/>
</dbReference>
<dbReference type="RefSeq" id="WP_327616535.1">
    <property type="nucleotide sequence ID" value="NZ_JAYWTM010000001.1"/>
</dbReference>
<keyword evidence="3" id="KW-1185">Reference proteome</keyword>
<dbReference type="InterPro" id="IPR025737">
    <property type="entry name" value="FApF"/>
</dbReference>
<dbReference type="Pfam" id="PF13557">
    <property type="entry name" value="Phenol_MetA_deg"/>
    <property type="match status" value="1"/>
</dbReference>
<evidence type="ECO:0000256" key="1">
    <source>
        <dbReference type="SAM" id="SignalP"/>
    </source>
</evidence>
<comment type="caution">
    <text evidence="2">The sequence shown here is derived from an EMBL/GenBank/DDBJ whole genome shotgun (WGS) entry which is preliminary data.</text>
</comment>
<feature type="signal peptide" evidence="1">
    <location>
        <begin position="1"/>
        <end position="29"/>
    </location>
</feature>
<evidence type="ECO:0000313" key="2">
    <source>
        <dbReference type="EMBL" id="MEC5341334.1"/>
    </source>
</evidence>
<feature type="chain" id="PRO_5045293376" evidence="1">
    <location>
        <begin position="30"/>
        <end position="302"/>
    </location>
</feature>
<proteinExistence type="predicted"/>
<gene>
    <name evidence="2" type="ORF">VSX58_01735</name>
</gene>
<sequence>MRDFMHRTIWRRRRFIPLAALLFFQSAQAVDLDSLDLVPAPAGTDAFISYFTYASRDSYKPVGGDYIKDATRLNSLVGIFRYVHYMDVAGFTVAPQVLLPYGRLYDGRLAGARLSSASGLGDPIVTAPVWLVNNPTAGTTFAIVPYIYLPMGNYDAGETLNIGENRWKFDLQVGGTQRLGDNFIAQASFDTTWYGDNDDALGRGQGTLSQDNSYQAQLWLTYTPPQDKTWTFAAGYAKNWGGVQYLNGAANGAATRSQQVRLQMAKFVQPDLQVQWLVQRDASADGGFKTDFSTTVRILKLF</sequence>
<evidence type="ECO:0000313" key="3">
    <source>
        <dbReference type="Proteomes" id="UP001309705"/>
    </source>
</evidence>
<organism evidence="2 3">
    <name type="scientific">Brenneria populi</name>
    <dbReference type="NCBI Taxonomy" id="1505588"/>
    <lineage>
        <taxon>Bacteria</taxon>
        <taxon>Pseudomonadati</taxon>
        <taxon>Pseudomonadota</taxon>
        <taxon>Gammaproteobacteria</taxon>
        <taxon>Enterobacterales</taxon>
        <taxon>Pectobacteriaceae</taxon>
        <taxon>Brenneria</taxon>
    </lineage>
</organism>